<dbReference type="AlphaFoldDB" id="Q10WQ9"/>
<accession>Q10WQ9</accession>
<organism evidence="2">
    <name type="scientific">Trichodesmium erythraeum (strain IMS101)</name>
    <dbReference type="NCBI Taxonomy" id="203124"/>
    <lineage>
        <taxon>Bacteria</taxon>
        <taxon>Bacillati</taxon>
        <taxon>Cyanobacteriota</taxon>
        <taxon>Cyanophyceae</taxon>
        <taxon>Oscillatoriophycideae</taxon>
        <taxon>Oscillatoriales</taxon>
        <taxon>Microcoleaceae</taxon>
        <taxon>Trichodesmium</taxon>
    </lineage>
</organism>
<dbReference type="STRING" id="203124.Tery_4320"/>
<proteinExistence type="predicted"/>
<keyword evidence="1" id="KW-0812">Transmembrane</keyword>
<feature type="transmembrane region" description="Helical" evidence="1">
    <location>
        <begin position="6"/>
        <end position="24"/>
    </location>
</feature>
<keyword evidence="1" id="KW-1133">Transmembrane helix</keyword>
<sequence>MKLLLYNCYYIIIYIIISPFLRRFQTQIFIEAKKMSINDDFLYPRSRYYGNFSPENLVFNANLQEFSQEVSFICGLETGGKISQQEAYCQLKKLWKKLKKSRKKLGIGENDQNSSEE</sequence>
<dbReference type="InterPro" id="IPR055643">
    <property type="entry name" value="DUF7219"/>
</dbReference>
<dbReference type="eggNOG" id="ENOG5032Y1Q">
    <property type="taxonomic scope" value="Bacteria"/>
</dbReference>
<evidence type="ECO:0000256" key="1">
    <source>
        <dbReference type="SAM" id="Phobius"/>
    </source>
</evidence>
<name>Q10WQ9_TRIEI</name>
<reference evidence="2" key="1">
    <citation type="submission" date="2006-06" db="EMBL/GenBank/DDBJ databases">
        <title>Complete sequence of Trichodesmium erythraeum IMS101.</title>
        <authorList>
            <consortium name="US DOE Joint Genome Institute"/>
            <person name="Copeland A."/>
            <person name="Lucas S."/>
            <person name="Lapidus A."/>
            <person name="Barry K."/>
            <person name="Detter J.C."/>
            <person name="Glavina del Rio T."/>
            <person name="Hammon N."/>
            <person name="Israni S."/>
            <person name="Dalin E."/>
            <person name="Tice H."/>
            <person name="Pitluck S."/>
            <person name="Kiss H."/>
            <person name="Munk A.C."/>
            <person name="Brettin T."/>
            <person name="Bruce D."/>
            <person name="Han C."/>
            <person name="Tapia R."/>
            <person name="Gilna P."/>
            <person name="Schmutz J."/>
            <person name="Larimer F."/>
            <person name="Land M."/>
            <person name="Hauser L."/>
            <person name="Kyrpides N."/>
            <person name="Kim E."/>
            <person name="Richardson P."/>
        </authorList>
    </citation>
    <scope>NUCLEOTIDE SEQUENCE [LARGE SCALE GENOMIC DNA]</scope>
    <source>
        <strain evidence="2">IMS101</strain>
    </source>
</reference>
<dbReference type="EMBL" id="CP000393">
    <property type="protein sequence ID" value="ABG53315.1"/>
    <property type="molecule type" value="Genomic_DNA"/>
</dbReference>
<keyword evidence="1" id="KW-0472">Membrane</keyword>
<dbReference type="Pfam" id="PF23856">
    <property type="entry name" value="DUF7219"/>
    <property type="match status" value="1"/>
</dbReference>
<dbReference type="HOGENOM" id="CLU_163892_0_0_3"/>
<gene>
    <name evidence="2" type="ordered locus">Tery_4320</name>
</gene>
<protein>
    <submittedName>
        <fullName evidence="2">Uncharacterized protein</fullName>
    </submittedName>
</protein>
<evidence type="ECO:0000313" key="2">
    <source>
        <dbReference type="EMBL" id="ABG53315.1"/>
    </source>
</evidence>
<dbReference type="KEGG" id="ter:Tery_4320"/>